<dbReference type="PROSITE" id="PS50943">
    <property type="entry name" value="HTH_CROC1"/>
    <property type="match status" value="1"/>
</dbReference>
<dbReference type="InterPro" id="IPR011990">
    <property type="entry name" value="TPR-like_helical_dom_sf"/>
</dbReference>
<dbReference type="InterPro" id="IPR001387">
    <property type="entry name" value="Cro/C1-type_HTH"/>
</dbReference>
<dbReference type="Gene3D" id="1.25.40.10">
    <property type="entry name" value="Tetratricopeptide repeat domain"/>
    <property type="match status" value="1"/>
</dbReference>
<dbReference type="eggNOG" id="COG1396">
    <property type="taxonomic scope" value="Bacteria"/>
</dbReference>
<evidence type="ECO:0000313" key="2">
    <source>
        <dbReference type="EMBL" id="SMC95069.1"/>
    </source>
</evidence>
<dbReference type="SMART" id="SM00530">
    <property type="entry name" value="HTH_XRE"/>
    <property type="match status" value="1"/>
</dbReference>
<dbReference type="Gene3D" id="1.10.260.40">
    <property type="entry name" value="lambda repressor-like DNA-binding domains"/>
    <property type="match status" value="1"/>
</dbReference>
<dbReference type="SUPFAM" id="SSF47413">
    <property type="entry name" value="lambda repressor-like DNA-binding domains"/>
    <property type="match status" value="1"/>
</dbReference>
<protein>
    <submittedName>
        <fullName evidence="2">Helix-turn-helix domain-containing protein</fullName>
    </submittedName>
</protein>
<dbReference type="InterPro" id="IPR010982">
    <property type="entry name" value="Lambda_DNA-bd_dom_sf"/>
</dbReference>
<dbReference type="GO" id="GO:0003677">
    <property type="term" value="F:DNA binding"/>
    <property type="evidence" value="ECO:0007669"/>
    <property type="project" value="InterPro"/>
</dbReference>
<gene>
    <name evidence="2" type="ORF">SAMN05660733_02861</name>
</gene>
<evidence type="ECO:0000313" key="3">
    <source>
        <dbReference type="Proteomes" id="UP000192840"/>
    </source>
</evidence>
<keyword evidence="3" id="KW-1185">Reference proteome</keyword>
<accession>A0A1W2DC11</accession>
<proteinExistence type="predicted"/>
<dbReference type="Proteomes" id="UP000192840">
    <property type="component" value="Unassembled WGS sequence"/>
</dbReference>
<dbReference type="STRING" id="40571.SAMN05660733_02861"/>
<evidence type="ECO:0000259" key="1">
    <source>
        <dbReference type="PROSITE" id="PS50943"/>
    </source>
</evidence>
<name>A0A1W2DC11_9PSEU</name>
<dbReference type="AlphaFoldDB" id="A0A1W2DC11"/>
<dbReference type="Pfam" id="PF13560">
    <property type="entry name" value="HTH_31"/>
    <property type="match status" value="1"/>
</dbReference>
<dbReference type="CDD" id="cd00093">
    <property type="entry name" value="HTH_XRE"/>
    <property type="match status" value="1"/>
</dbReference>
<dbReference type="RefSeq" id="WP_030477481.1">
    <property type="nucleotide sequence ID" value="NZ_FWYC01000007.1"/>
</dbReference>
<organism evidence="2 3">
    <name type="scientific">Lentzea albidocapillata</name>
    <dbReference type="NCBI Taxonomy" id="40571"/>
    <lineage>
        <taxon>Bacteria</taxon>
        <taxon>Bacillati</taxon>
        <taxon>Actinomycetota</taxon>
        <taxon>Actinomycetes</taxon>
        <taxon>Pseudonocardiales</taxon>
        <taxon>Pseudonocardiaceae</taxon>
        <taxon>Lentzea</taxon>
    </lineage>
</organism>
<dbReference type="OrthoDB" id="3865941at2"/>
<dbReference type="EMBL" id="FWYC01000007">
    <property type="protein sequence ID" value="SMC95069.1"/>
    <property type="molecule type" value="Genomic_DNA"/>
</dbReference>
<feature type="domain" description="HTH cro/C1-type" evidence="1">
    <location>
        <begin position="26"/>
        <end position="81"/>
    </location>
</feature>
<reference evidence="3" key="1">
    <citation type="submission" date="2017-04" db="EMBL/GenBank/DDBJ databases">
        <authorList>
            <person name="Varghese N."/>
            <person name="Submissions S."/>
        </authorList>
    </citation>
    <scope>NUCLEOTIDE SEQUENCE [LARGE SCALE GENOMIC DNA]</scope>
    <source>
        <strain evidence="3">DSM 44073</strain>
    </source>
</reference>
<sequence length="455" mass="49021">MDRTCAIWETDEVRAAVDSGDLGAIVRAVRRAVPLTLEELAKRCGYSISTLSRLERGKQPLRDVQVLRSLATALQIPPHLLGLSDTTSRSVHAPRPVARVNVNLVPDEETDPMRRRTLLAGLTGLAGASVLGTGSMSSAEADPVSTLERALLDPPATSATPVAIAQLRADVAEARSVYQLGRYTDAATRLPGLVSTAMATRAGDEDISSANALLADAYTLASELMVKLDRGQLAWTTADRAMQAAHDSDDLLAQASAHRAWAIVLRRTGHADTAQRLIFSTIGTLQPELHRGPEHLSVYGTLLSTSAYTAAVDGDRDTARSLTAEAVEAAARLGSDANHRFTAFGPTGVELYRISVARALGDYGTAIEVAKQIDPTSIPLAERRARYWSDVAHAFHEWNKPELSYRALLSAERASQDEVRYRKPIQRITTSLLQHPTARSMPGLQAFARRTGAVA</sequence>